<organism evidence="4 5">
    <name type="scientific">Fusarium heterosporum</name>
    <dbReference type="NCBI Taxonomy" id="42747"/>
    <lineage>
        <taxon>Eukaryota</taxon>
        <taxon>Fungi</taxon>
        <taxon>Dikarya</taxon>
        <taxon>Ascomycota</taxon>
        <taxon>Pezizomycotina</taxon>
        <taxon>Sordariomycetes</taxon>
        <taxon>Hypocreomycetidae</taxon>
        <taxon>Hypocreales</taxon>
        <taxon>Nectriaceae</taxon>
        <taxon>Fusarium</taxon>
        <taxon>Fusarium heterosporum species complex</taxon>
    </lineage>
</organism>
<keyword evidence="2 4" id="KW-0808">Transferase</keyword>
<dbReference type="GO" id="GO:0051999">
    <property type="term" value="P:mannosyl-inositol phosphorylceramide biosynthetic process"/>
    <property type="evidence" value="ECO:0007669"/>
    <property type="project" value="TreeGrafter"/>
</dbReference>
<dbReference type="EMBL" id="JAAGWQ010000069">
    <property type="protein sequence ID" value="KAF5671231.1"/>
    <property type="molecule type" value="Genomic_DNA"/>
</dbReference>
<dbReference type="GO" id="GO:0016020">
    <property type="term" value="C:membrane"/>
    <property type="evidence" value="ECO:0007669"/>
    <property type="project" value="GOC"/>
</dbReference>
<dbReference type="InterPro" id="IPR007577">
    <property type="entry name" value="GlycoTrfase_DXD_sugar-bd_CS"/>
</dbReference>
<dbReference type="OrthoDB" id="3647at2759"/>
<protein>
    <submittedName>
        <fullName evidence="4">Glycosyltransferase family 32</fullName>
    </submittedName>
</protein>
<keyword evidence="3" id="KW-0812">Transmembrane</keyword>
<dbReference type="SUPFAM" id="SSF53448">
    <property type="entry name" value="Nucleotide-diphospho-sugar transferases"/>
    <property type="match status" value="1"/>
</dbReference>
<dbReference type="Proteomes" id="UP000567885">
    <property type="component" value="Unassembled WGS sequence"/>
</dbReference>
<gene>
    <name evidence="4" type="ORF">FHETE_4201</name>
</gene>
<evidence type="ECO:0000313" key="5">
    <source>
        <dbReference type="Proteomes" id="UP000567885"/>
    </source>
</evidence>
<evidence type="ECO:0000256" key="1">
    <source>
        <dbReference type="ARBA" id="ARBA00009003"/>
    </source>
</evidence>
<proteinExistence type="inferred from homology"/>
<name>A0A8H5THH5_FUSHE</name>
<dbReference type="GO" id="GO:0000030">
    <property type="term" value="F:mannosyltransferase activity"/>
    <property type="evidence" value="ECO:0007669"/>
    <property type="project" value="TreeGrafter"/>
</dbReference>
<dbReference type="Pfam" id="PF04488">
    <property type="entry name" value="Gly_transf_sug"/>
    <property type="match status" value="1"/>
</dbReference>
<keyword evidence="3" id="KW-0472">Membrane</keyword>
<dbReference type="AlphaFoldDB" id="A0A8H5THH5"/>
<feature type="transmembrane region" description="Helical" evidence="3">
    <location>
        <begin position="49"/>
        <end position="74"/>
    </location>
</feature>
<comment type="similarity">
    <text evidence="1">Belongs to the glycosyltransferase 32 family.</text>
</comment>
<reference evidence="4 5" key="1">
    <citation type="submission" date="2020-05" db="EMBL/GenBank/DDBJ databases">
        <title>Identification and distribution of gene clusters putatively required for synthesis of sphingolipid metabolism inhibitors in phylogenetically diverse species of the filamentous fungus Fusarium.</title>
        <authorList>
            <person name="Kim H.-S."/>
            <person name="Busman M."/>
            <person name="Brown D.W."/>
            <person name="Divon H."/>
            <person name="Uhlig S."/>
            <person name="Proctor R.H."/>
        </authorList>
    </citation>
    <scope>NUCLEOTIDE SEQUENCE [LARGE SCALE GENOMIC DNA]</scope>
    <source>
        <strain evidence="4 5">NRRL 20693</strain>
    </source>
</reference>
<feature type="transmembrane region" description="Helical" evidence="3">
    <location>
        <begin position="323"/>
        <end position="348"/>
    </location>
</feature>
<dbReference type="InterPro" id="IPR029044">
    <property type="entry name" value="Nucleotide-diphossugar_trans"/>
</dbReference>
<evidence type="ECO:0000313" key="4">
    <source>
        <dbReference type="EMBL" id="KAF5671231.1"/>
    </source>
</evidence>
<evidence type="ECO:0000256" key="2">
    <source>
        <dbReference type="ARBA" id="ARBA00022679"/>
    </source>
</evidence>
<sequence>MWLFISPFTSVPNHYERIEDEEQRPSYLDSRHESPLPKTSRYCKITRKAVGLLIADLVLLGVILHILSPLISLLQHNEELFSARSKVTTGQARKSPTPLDHRIPRIFHQTTKNETIPTIWAKSQASCLDAYSDYEYMLWTDDKARAFLEAEYPWFLNVWDNYPFPIQRADAIRYFVLYHYGGIYLDMDTICHEAFPVEQIELENVTDSCLFEGTLPTGITNDIMISSAKHPAFERATKLLPVSYGLTWWWAKLQPYAAIMSSTGPLFISLAVADYLYDQPSLPSPTVQVIRPAGLKPYISDLQTATWHGWDARLLKWLSDKPLIWFVLGTISVVGGLYIVNKTFLFIFRLMVRLSHGLIRSLPRRTEKTAGWYE</sequence>
<keyword evidence="3" id="KW-1133">Transmembrane helix</keyword>
<dbReference type="InterPro" id="IPR051706">
    <property type="entry name" value="Glycosyltransferase_domain"/>
</dbReference>
<accession>A0A8H5THH5</accession>
<evidence type="ECO:0000256" key="3">
    <source>
        <dbReference type="SAM" id="Phobius"/>
    </source>
</evidence>
<keyword evidence="5" id="KW-1185">Reference proteome</keyword>
<dbReference type="PANTHER" id="PTHR32385">
    <property type="entry name" value="MANNOSYL PHOSPHORYLINOSITOL CERAMIDE SYNTHASE"/>
    <property type="match status" value="1"/>
</dbReference>
<dbReference type="Gene3D" id="3.90.550.20">
    <property type="match status" value="1"/>
</dbReference>
<dbReference type="PANTHER" id="PTHR32385:SF15">
    <property type="entry name" value="INOSITOL PHOSPHOCERAMIDE MANNOSYLTRANSFERASE 1"/>
    <property type="match status" value="1"/>
</dbReference>
<comment type="caution">
    <text evidence="4">The sequence shown here is derived from an EMBL/GenBank/DDBJ whole genome shotgun (WGS) entry which is preliminary data.</text>
</comment>